<dbReference type="InterPro" id="IPR017853">
    <property type="entry name" value="GH"/>
</dbReference>
<evidence type="ECO:0000256" key="1">
    <source>
        <dbReference type="ARBA" id="ARBA00005336"/>
    </source>
</evidence>
<dbReference type="SUPFAM" id="SSF51445">
    <property type="entry name" value="(Trans)glycosidases"/>
    <property type="match status" value="1"/>
</dbReference>
<dbReference type="Pfam" id="PF01915">
    <property type="entry name" value="Glyco_hydro_3_C"/>
    <property type="match status" value="1"/>
</dbReference>
<dbReference type="InterPro" id="IPR050288">
    <property type="entry name" value="Cellulose_deg_GH3"/>
</dbReference>
<reference evidence="6 7" key="1">
    <citation type="submission" date="2016-10" db="EMBL/GenBank/DDBJ databases">
        <authorList>
            <person name="de Groot N.N."/>
        </authorList>
    </citation>
    <scope>NUCLEOTIDE SEQUENCE [LARGE SCALE GENOMIC DNA]</scope>
    <source>
        <strain evidence="6 7">DSM 22126</strain>
    </source>
</reference>
<accession>A0A1H1QD20</accession>
<dbReference type="InterPro" id="IPR002772">
    <property type="entry name" value="Glyco_hydro_3_C"/>
</dbReference>
<organism evidence="6 7">
    <name type="scientific">Paraoerskovia marina</name>
    <dbReference type="NCBI Taxonomy" id="545619"/>
    <lineage>
        <taxon>Bacteria</taxon>
        <taxon>Bacillati</taxon>
        <taxon>Actinomycetota</taxon>
        <taxon>Actinomycetes</taxon>
        <taxon>Micrococcales</taxon>
        <taxon>Cellulomonadaceae</taxon>
        <taxon>Paraoerskovia</taxon>
    </lineage>
</organism>
<dbReference type="Pfam" id="PF00933">
    <property type="entry name" value="Glyco_hydro_3"/>
    <property type="match status" value="1"/>
</dbReference>
<gene>
    <name evidence="6" type="ORF">SAMN04489860_1051</name>
</gene>
<dbReference type="Gene3D" id="2.60.40.10">
    <property type="entry name" value="Immunoglobulins"/>
    <property type="match status" value="1"/>
</dbReference>
<keyword evidence="2" id="KW-0378">Hydrolase</keyword>
<dbReference type="PRINTS" id="PR00133">
    <property type="entry name" value="GLHYDRLASE3"/>
</dbReference>
<evidence type="ECO:0000313" key="6">
    <source>
        <dbReference type="EMBL" id="SDS21330.1"/>
    </source>
</evidence>
<evidence type="ECO:0000256" key="4">
    <source>
        <dbReference type="SAM" id="Phobius"/>
    </source>
</evidence>
<dbReference type="InterPro" id="IPR001764">
    <property type="entry name" value="Glyco_hydro_3_N"/>
</dbReference>
<dbReference type="InterPro" id="IPR026891">
    <property type="entry name" value="Fn3-like"/>
</dbReference>
<comment type="similarity">
    <text evidence="1">Belongs to the glycosyl hydrolase 3 family.</text>
</comment>
<dbReference type="GO" id="GO:0005975">
    <property type="term" value="P:carbohydrate metabolic process"/>
    <property type="evidence" value="ECO:0007669"/>
    <property type="project" value="InterPro"/>
</dbReference>
<keyword evidence="7" id="KW-1185">Reference proteome</keyword>
<dbReference type="InterPro" id="IPR036962">
    <property type="entry name" value="Glyco_hydro_3_N_sf"/>
</dbReference>
<dbReference type="Pfam" id="PF14310">
    <property type="entry name" value="Fn3-like"/>
    <property type="match status" value="1"/>
</dbReference>
<sequence length="915" mass="99229">MATRREIKSEAVARVDAERAARRERKAELEAMTPEDRKVAKAEDKQRAKDAEKAAKAERKERRSTMTRGERREDKRRERVYRKVSHRPRRAVGWGVTGVAVVAIGALAAPWVSDLTRLTSMEFDTETAEGVAARENAAVVSENVADEGIVLLKNEDAVLPLAEPRINVFSFESFNLRLGGGGSGGSNLSTAPTLYEAMDQVGVEYNSELYATMEDAGAESVSGSSNGFVQIVGSLVGGDESAEPEPDYLTDDVLAQAQEFSDTAMIVVGNDGVEGSDMTAEQLRLVDNQIALLDVVTEHFDDVVVVVNSGNQMELGFLDEYPQIKSALWIGTPGPQGAVSLAKVLNGDVNPSGHLTDTYAYDVTSAPSTETFGDFTYDNADRGFLNYNEGIYVGYRYYETRYVDDEAGYDAAVQYPFGHGLSYTDFTWDAADPVVTDEEISVDVDVTNDGDVAGKDVVQVYFSAPYTPGGIEKSAIELAGYAKTSMLEPGDSETVTVTFDTRDMASWDSENGGGYLLEAGDYVISVSNDVHDAVAEFTTEVGEDVRYDTDADTGESLENRFEYAEGDLTYLSRDDWEGTYPDADDMDFTASDEVLERMDPTIEPAEGEAPTTGADNGLMFADLEGLDYDDPAWDLFLDQLTLDEQIQIFSQGAYLTAEVERLGVPSAVLLDSPAGLNSLFSSIEAASYPTEIVIASTWNDDLAYAVGESVGTEANAYDVQGWYAPGMNLHRSAFGGRDFEYYSEDPVISGQMAAGMVNGAQDQGVLTFIKHFALNDQEVNARTGLNVFVDEQAFREVYLQPFEIAVKDSDPTGAMSSFINIGGSWAGGNEQLLQEVLRGEWGFDGVVSTDAVLGGWMDPALAVRNGNDLMLAPFAHTTIDATEEAYDEDPVGVGEGLRDRVHTALYAVLSTSATD</sequence>
<dbReference type="GO" id="GO:0004553">
    <property type="term" value="F:hydrolase activity, hydrolyzing O-glycosyl compounds"/>
    <property type="evidence" value="ECO:0007669"/>
    <property type="project" value="InterPro"/>
</dbReference>
<evidence type="ECO:0000256" key="2">
    <source>
        <dbReference type="ARBA" id="ARBA00022801"/>
    </source>
</evidence>
<name>A0A1H1QD20_9CELL</name>
<feature type="domain" description="Fibronectin type III-like" evidence="5">
    <location>
        <begin position="456"/>
        <end position="530"/>
    </location>
</feature>
<keyword evidence="4" id="KW-0812">Transmembrane</keyword>
<dbReference type="Gene3D" id="3.40.50.1700">
    <property type="entry name" value="Glycoside hydrolase family 3 C-terminal domain"/>
    <property type="match status" value="1"/>
</dbReference>
<feature type="region of interest" description="Disordered" evidence="3">
    <location>
        <begin position="1"/>
        <end position="80"/>
    </location>
</feature>
<dbReference type="SMART" id="SM01217">
    <property type="entry name" value="Fn3_like"/>
    <property type="match status" value="1"/>
</dbReference>
<dbReference type="OrthoDB" id="3187562at2"/>
<dbReference type="SUPFAM" id="SSF52279">
    <property type="entry name" value="Beta-D-glucan exohydrolase, C-terminal domain"/>
    <property type="match status" value="1"/>
</dbReference>
<dbReference type="PANTHER" id="PTHR42715">
    <property type="entry name" value="BETA-GLUCOSIDASE"/>
    <property type="match status" value="1"/>
</dbReference>
<dbReference type="PANTHER" id="PTHR42715:SF10">
    <property type="entry name" value="BETA-GLUCOSIDASE"/>
    <property type="match status" value="1"/>
</dbReference>
<dbReference type="RefSeq" id="WP_083371838.1">
    <property type="nucleotide sequence ID" value="NZ_LT629776.1"/>
</dbReference>
<dbReference type="InterPro" id="IPR013783">
    <property type="entry name" value="Ig-like_fold"/>
</dbReference>
<dbReference type="AlphaFoldDB" id="A0A1H1QD20"/>
<keyword evidence="4" id="KW-0472">Membrane</keyword>
<evidence type="ECO:0000259" key="5">
    <source>
        <dbReference type="SMART" id="SM01217"/>
    </source>
</evidence>
<keyword evidence="4" id="KW-1133">Transmembrane helix</keyword>
<evidence type="ECO:0000256" key="3">
    <source>
        <dbReference type="SAM" id="MobiDB-lite"/>
    </source>
</evidence>
<evidence type="ECO:0000313" key="7">
    <source>
        <dbReference type="Proteomes" id="UP000185663"/>
    </source>
</evidence>
<feature type="compositionally biased region" description="Basic and acidic residues" evidence="3">
    <location>
        <begin position="1"/>
        <end position="77"/>
    </location>
</feature>
<proteinExistence type="inferred from homology"/>
<dbReference type="Proteomes" id="UP000185663">
    <property type="component" value="Chromosome I"/>
</dbReference>
<dbReference type="STRING" id="545619.SAMN04489860_1051"/>
<feature type="transmembrane region" description="Helical" evidence="4">
    <location>
        <begin position="91"/>
        <end position="112"/>
    </location>
</feature>
<protein>
    <submittedName>
        <fullName evidence="6">Beta-glucosidase</fullName>
    </submittedName>
</protein>
<dbReference type="EMBL" id="LT629776">
    <property type="protein sequence ID" value="SDS21330.1"/>
    <property type="molecule type" value="Genomic_DNA"/>
</dbReference>
<dbReference type="Gene3D" id="3.20.20.300">
    <property type="entry name" value="Glycoside hydrolase, family 3, N-terminal domain"/>
    <property type="match status" value="1"/>
</dbReference>
<dbReference type="InterPro" id="IPR036881">
    <property type="entry name" value="Glyco_hydro_3_C_sf"/>
</dbReference>
<dbReference type="eggNOG" id="COG1472">
    <property type="taxonomic scope" value="Bacteria"/>
</dbReference>